<keyword evidence="9" id="KW-0443">Lipid metabolism</keyword>
<dbReference type="RefSeq" id="XP_019025154.1">
    <property type="nucleotide sequence ID" value="XM_019169346.1"/>
</dbReference>
<keyword evidence="7" id="KW-0663">Pyridoxal phosphate</keyword>
<dbReference type="EC" id="2.3.1.50" evidence="5"/>
<comment type="similarity">
    <text evidence="4">Belongs to the class-II pyridoxal-phosphate-dependent aminotransferase family.</text>
</comment>
<dbReference type="SUPFAM" id="SSF53383">
    <property type="entry name" value="PLP-dependent transferases"/>
    <property type="match status" value="1"/>
</dbReference>
<reference evidence="12 13" key="3">
    <citation type="journal article" date="2015" name="Genome Announc.">
        <title>Draft Genome Sequence of the Archiascomycetous Yeast Saitoella complicata.</title>
        <authorList>
            <person name="Yamauchi K."/>
            <person name="Kondo S."/>
            <person name="Hamamoto M."/>
            <person name="Takahashi Y."/>
            <person name="Ogura Y."/>
            <person name="Hayashi T."/>
            <person name="Nishida H."/>
        </authorList>
    </citation>
    <scope>NUCLEOTIDE SEQUENCE [LARGE SCALE GENOMIC DNA]</scope>
    <source>
        <strain evidence="12 13">NRRL Y-17804</strain>
    </source>
</reference>
<comment type="pathway">
    <text evidence="2">Lipid metabolism; sphingolipid metabolism.</text>
</comment>
<dbReference type="OrthoDB" id="3168162at2759"/>
<protein>
    <recommendedName>
        <fullName evidence="5">serine C-palmitoyltransferase</fullName>
        <ecNumber evidence="5">2.3.1.50</ecNumber>
    </recommendedName>
</protein>
<evidence type="ECO:0000256" key="6">
    <source>
        <dbReference type="ARBA" id="ARBA00022679"/>
    </source>
</evidence>
<dbReference type="Pfam" id="PF00155">
    <property type="entry name" value="Aminotran_1_2"/>
    <property type="match status" value="1"/>
</dbReference>
<keyword evidence="8" id="KW-0746">Sphingolipid metabolism</keyword>
<dbReference type="Proteomes" id="UP000033140">
    <property type="component" value="Unassembled WGS sequence"/>
</dbReference>
<dbReference type="GO" id="GO:0046513">
    <property type="term" value="P:ceramide biosynthetic process"/>
    <property type="evidence" value="ECO:0007669"/>
    <property type="project" value="TreeGrafter"/>
</dbReference>
<keyword evidence="6" id="KW-0808">Transferase</keyword>
<reference evidence="12 13" key="1">
    <citation type="journal article" date="2011" name="J. Gen. Appl. Microbiol.">
        <title>Draft genome sequencing of the enigmatic yeast Saitoella complicata.</title>
        <authorList>
            <person name="Nishida H."/>
            <person name="Hamamoto M."/>
            <person name="Sugiyama J."/>
        </authorList>
    </citation>
    <scope>NUCLEOTIDE SEQUENCE [LARGE SCALE GENOMIC DNA]</scope>
    <source>
        <strain evidence="12 13">NRRL Y-17804</strain>
    </source>
</reference>
<sequence length="509" mass="56038">MAGQPAGGVLDYLNNTSTQLQITFHRIPGSALLIRYIKASYQDDPIRSVIELCLVVFVIRYFLSSKYSTENTNYVKLTEEEIDELVDEWQPEELVVAPTTDEQLEIDKIPVIVGPIGPKVKLTSGKTVTHLASYNFMNFVSSESICEKAITTLRNYGVGACGPPGFYGTLDVHMKLERDLANFLGVSDAIIYAQAFSTISSVIPAFAKRGDIIVAEKGCNFAIQKGLQISRSTIHWFEHNSISDLERVLENIRVQQLVKRKPLTRMFIICEGLSENYGDIIDLPKVVELKKKYKYRLILDDTWGFGVLGKTGRGVTEHTGVIPSEVDMIVGSMANTLVGGGGFCAGSAEVVDHQRISGAAFVFSAALPAMLAVTASEAIALLSAPTAVDGFSQLRENTRAFRVGIEKSDILWTPSDPESPIIHLRIKPQLCEKYGLTQHDQDRVLQEIVDEALQKDVLLTRARHIHHQEAHPNQPSIRVCVTAGHNKKDVEKAAGVVKGAASKVLPKRK</sequence>
<dbReference type="GO" id="GO:0016020">
    <property type="term" value="C:membrane"/>
    <property type="evidence" value="ECO:0007669"/>
    <property type="project" value="GOC"/>
</dbReference>
<evidence type="ECO:0000256" key="2">
    <source>
        <dbReference type="ARBA" id="ARBA00004760"/>
    </source>
</evidence>
<evidence type="ECO:0000256" key="4">
    <source>
        <dbReference type="ARBA" id="ARBA00008392"/>
    </source>
</evidence>
<keyword evidence="10" id="KW-0012">Acyltransferase</keyword>
<dbReference type="InterPro" id="IPR050087">
    <property type="entry name" value="AON_synthase_class-II"/>
</dbReference>
<keyword evidence="13" id="KW-1185">Reference proteome</keyword>
<feature type="domain" description="Aminotransferase class I/classII large" evidence="11">
    <location>
        <begin position="129"/>
        <end position="495"/>
    </location>
</feature>
<dbReference type="PANTHER" id="PTHR13693">
    <property type="entry name" value="CLASS II AMINOTRANSFERASE/8-AMINO-7-OXONONANOATE SYNTHASE"/>
    <property type="match status" value="1"/>
</dbReference>
<dbReference type="InterPro" id="IPR004839">
    <property type="entry name" value="Aminotransferase_I/II_large"/>
</dbReference>
<dbReference type="GO" id="GO:0046512">
    <property type="term" value="P:sphingosine biosynthetic process"/>
    <property type="evidence" value="ECO:0007669"/>
    <property type="project" value="TreeGrafter"/>
</dbReference>
<evidence type="ECO:0000256" key="5">
    <source>
        <dbReference type="ARBA" id="ARBA00013220"/>
    </source>
</evidence>
<comment type="cofactor">
    <cofactor evidence="1">
        <name>pyridoxal 5'-phosphate</name>
        <dbReference type="ChEBI" id="CHEBI:597326"/>
    </cofactor>
</comment>
<dbReference type="GO" id="GO:0005783">
    <property type="term" value="C:endoplasmic reticulum"/>
    <property type="evidence" value="ECO:0007669"/>
    <property type="project" value="TreeGrafter"/>
</dbReference>
<name>A0A0E9NI71_SAICN</name>
<reference evidence="12 13" key="2">
    <citation type="journal article" date="2014" name="J. Gen. Appl. Microbiol.">
        <title>The early diverging ascomycetous budding yeast Saitoella complicata has three histone deacetylases belonging to the Clr6, Hos2, and Rpd3 lineages.</title>
        <authorList>
            <person name="Nishida H."/>
            <person name="Matsumoto T."/>
            <person name="Kondo S."/>
            <person name="Hamamoto M."/>
            <person name="Yoshikawa H."/>
        </authorList>
    </citation>
    <scope>NUCLEOTIDE SEQUENCE [LARGE SCALE GENOMIC DNA]</scope>
    <source>
        <strain evidence="12 13">NRRL Y-17804</strain>
    </source>
</reference>
<organism evidence="12 13">
    <name type="scientific">Saitoella complicata (strain BCRC 22490 / CBS 7301 / JCM 7358 / NBRC 10748 / NRRL Y-17804)</name>
    <dbReference type="NCBI Taxonomy" id="698492"/>
    <lineage>
        <taxon>Eukaryota</taxon>
        <taxon>Fungi</taxon>
        <taxon>Dikarya</taxon>
        <taxon>Ascomycota</taxon>
        <taxon>Taphrinomycotina</taxon>
        <taxon>Taphrinomycotina incertae sedis</taxon>
        <taxon>Saitoella</taxon>
    </lineage>
</organism>
<evidence type="ECO:0000313" key="12">
    <source>
        <dbReference type="EMBL" id="GAO49115.1"/>
    </source>
</evidence>
<dbReference type="InterPro" id="IPR015421">
    <property type="entry name" value="PyrdxlP-dep_Trfase_major"/>
</dbReference>
<evidence type="ECO:0000256" key="10">
    <source>
        <dbReference type="ARBA" id="ARBA00023315"/>
    </source>
</evidence>
<evidence type="ECO:0000313" key="13">
    <source>
        <dbReference type="Proteomes" id="UP000033140"/>
    </source>
</evidence>
<dbReference type="OMA" id="LTKYGCG"/>
<dbReference type="GO" id="GO:0004758">
    <property type="term" value="F:serine C-palmitoyltransferase activity"/>
    <property type="evidence" value="ECO:0007669"/>
    <property type="project" value="TreeGrafter"/>
</dbReference>
<dbReference type="AlphaFoldDB" id="A0A0E9NI71"/>
<evidence type="ECO:0000256" key="3">
    <source>
        <dbReference type="ARBA" id="ARBA00004991"/>
    </source>
</evidence>
<comment type="pathway">
    <text evidence="3">Sphingolipid metabolism.</text>
</comment>
<dbReference type="InterPro" id="IPR015422">
    <property type="entry name" value="PyrdxlP-dep_Trfase_small"/>
</dbReference>
<proteinExistence type="inferred from homology"/>
<evidence type="ECO:0000256" key="9">
    <source>
        <dbReference type="ARBA" id="ARBA00023098"/>
    </source>
</evidence>
<gene>
    <name evidence="12" type="ORF">G7K_3273-t1</name>
</gene>
<dbReference type="EMBL" id="BACD03000020">
    <property type="protein sequence ID" value="GAO49115.1"/>
    <property type="molecule type" value="Genomic_DNA"/>
</dbReference>
<dbReference type="Gene3D" id="3.40.640.10">
    <property type="entry name" value="Type I PLP-dependent aspartate aminotransferase-like (Major domain)"/>
    <property type="match status" value="1"/>
</dbReference>
<dbReference type="GO" id="GO:0030170">
    <property type="term" value="F:pyridoxal phosphate binding"/>
    <property type="evidence" value="ECO:0007669"/>
    <property type="project" value="InterPro"/>
</dbReference>
<dbReference type="STRING" id="698492.A0A0E9NI71"/>
<evidence type="ECO:0000256" key="8">
    <source>
        <dbReference type="ARBA" id="ARBA00022919"/>
    </source>
</evidence>
<evidence type="ECO:0000259" key="11">
    <source>
        <dbReference type="Pfam" id="PF00155"/>
    </source>
</evidence>
<dbReference type="Gene3D" id="3.90.1150.10">
    <property type="entry name" value="Aspartate Aminotransferase, domain 1"/>
    <property type="match status" value="1"/>
</dbReference>
<accession>A0A0E9NI71</accession>
<dbReference type="InterPro" id="IPR015424">
    <property type="entry name" value="PyrdxlP-dep_Trfase"/>
</dbReference>
<dbReference type="PANTHER" id="PTHR13693:SF2">
    <property type="entry name" value="SERINE PALMITOYLTRANSFERASE 1"/>
    <property type="match status" value="1"/>
</dbReference>
<evidence type="ECO:0000256" key="1">
    <source>
        <dbReference type="ARBA" id="ARBA00001933"/>
    </source>
</evidence>
<comment type="caution">
    <text evidence="12">The sequence shown here is derived from an EMBL/GenBank/DDBJ whole genome shotgun (WGS) entry which is preliminary data.</text>
</comment>
<evidence type="ECO:0000256" key="7">
    <source>
        <dbReference type="ARBA" id="ARBA00022898"/>
    </source>
</evidence>